<keyword evidence="9 13" id="KW-0408">Iron</keyword>
<evidence type="ECO:0000313" key="15">
    <source>
        <dbReference type="EMBL" id="PHT39857.1"/>
    </source>
</evidence>
<evidence type="ECO:0000256" key="4">
    <source>
        <dbReference type="ARBA" id="ARBA00022617"/>
    </source>
</evidence>
<dbReference type="EMBL" id="MLFT02000008">
    <property type="protein sequence ID" value="PHT39857.1"/>
    <property type="molecule type" value="Genomic_DNA"/>
</dbReference>
<keyword evidence="5" id="KW-0812">Transmembrane</keyword>
<keyword evidence="6 13" id="KW-0479">Metal-binding</keyword>
<evidence type="ECO:0000256" key="10">
    <source>
        <dbReference type="ARBA" id="ARBA00023033"/>
    </source>
</evidence>
<accession>A0A2G2W3P0</accession>
<evidence type="ECO:0000313" key="16">
    <source>
        <dbReference type="Proteomes" id="UP000224567"/>
    </source>
</evidence>
<keyword evidence="8 14" id="KW-0560">Oxidoreductase</keyword>
<keyword evidence="11" id="KW-0472">Membrane</keyword>
<dbReference type="GO" id="GO:0004497">
    <property type="term" value="F:monooxygenase activity"/>
    <property type="evidence" value="ECO:0007669"/>
    <property type="project" value="UniProtKB-KW"/>
</dbReference>
<evidence type="ECO:0008006" key="17">
    <source>
        <dbReference type="Google" id="ProtNLM"/>
    </source>
</evidence>
<dbReference type="OrthoDB" id="1264078at2759"/>
<dbReference type="PANTHER" id="PTHR47955">
    <property type="entry name" value="CYTOCHROME P450 FAMILY 71 PROTEIN"/>
    <property type="match status" value="1"/>
</dbReference>
<evidence type="ECO:0000256" key="6">
    <source>
        <dbReference type="ARBA" id="ARBA00022723"/>
    </source>
</evidence>
<evidence type="ECO:0000256" key="13">
    <source>
        <dbReference type="PIRSR" id="PIRSR602401-1"/>
    </source>
</evidence>
<reference evidence="15 16" key="1">
    <citation type="journal article" date="2017" name="Genome Biol.">
        <title>New reference genome sequences of hot pepper reveal the massive evolution of plant disease-resistance genes by retroduplication.</title>
        <authorList>
            <person name="Kim S."/>
            <person name="Park J."/>
            <person name="Yeom S.I."/>
            <person name="Kim Y.M."/>
            <person name="Seo E."/>
            <person name="Kim K.T."/>
            <person name="Kim M.S."/>
            <person name="Lee J.M."/>
            <person name="Cheong K."/>
            <person name="Shin H.S."/>
            <person name="Kim S.B."/>
            <person name="Han K."/>
            <person name="Lee J."/>
            <person name="Park M."/>
            <person name="Lee H.A."/>
            <person name="Lee H.Y."/>
            <person name="Lee Y."/>
            <person name="Oh S."/>
            <person name="Lee J.H."/>
            <person name="Choi E."/>
            <person name="Choi E."/>
            <person name="Lee S.E."/>
            <person name="Jeon J."/>
            <person name="Kim H."/>
            <person name="Choi G."/>
            <person name="Song H."/>
            <person name="Lee J."/>
            <person name="Lee S.C."/>
            <person name="Kwon J.K."/>
            <person name="Lee H.Y."/>
            <person name="Koo N."/>
            <person name="Hong Y."/>
            <person name="Kim R.W."/>
            <person name="Kang W.H."/>
            <person name="Huh J.H."/>
            <person name="Kang B.C."/>
            <person name="Yang T.J."/>
            <person name="Lee Y.H."/>
            <person name="Bennetzen J.L."/>
            <person name="Choi D."/>
        </authorList>
    </citation>
    <scope>NUCLEOTIDE SEQUENCE [LARGE SCALE GENOMIC DNA]</scope>
    <source>
        <strain evidence="16">cv. PBC81</strain>
    </source>
</reference>
<organism evidence="15 16">
    <name type="scientific">Capsicum baccatum</name>
    <name type="common">Peruvian pepper</name>
    <dbReference type="NCBI Taxonomy" id="33114"/>
    <lineage>
        <taxon>Eukaryota</taxon>
        <taxon>Viridiplantae</taxon>
        <taxon>Streptophyta</taxon>
        <taxon>Embryophyta</taxon>
        <taxon>Tracheophyta</taxon>
        <taxon>Spermatophyta</taxon>
        <taxon>Magnoliopsida</taxon>
        <taxon>eudicotyledons</taxon>
        <taxon>Gunneridae</taxon>
        <taxon>Pentapetalae</taxon>
        <taxon>asterids</taxon>
        <taxon>lamiids</taxon>
        <taxon>Solanales</taxon>
        <taxon>Solanaceae</taxon>
        <taxon>Solanoideae</taxon>
        <taxon>Capsiceae</taxon>
        <taxon>Capsicum</taxon>
    </lineage>
</organism>
<reference evidence="16" key="2">
    <citation type="journal article" date="2017" name="J. Anim. Genet.">
        <title>Multiple reference genome sequences of hot pepper reveal the massive evolution of plant disease resistance genes by retroduplication.</title>
        <authorList>
            <person name="Kim S."/>
            <person name="Park J."/>
            <person name="Yeom S.-I."/>
            <person name="Kim Y.-M."/>
            <person name="Seo E."/>
            <person name="Kim K.-T."/>
            <person name="Kim M.-S."/>
            <person name="Lee J.M."/>
            <person name="Cheong K."/>
            <person name="Shin H.-S."/>
            <person name="Kim S.-B."/>
            <person name="Han K."/>
            <person name="Lee J."/>
            <person name="Park M."/>
            <person name="Lee H.-A."/>
            <person name="Lee H.-Y."/>
            <person name="Lee Y."/>
            <person name="Oh S."/>
            <person name="Lee J.H."/>
            <person name="Choi E."/>
            <person name="Choi E."/>
            <person name="Lee S.E."/>
            <person name="Jeon J."/>
            <person name="Kim H."/>
            <person name="Choi G."/>
            <person name="Song H."/>
            <person name="Lee J."/>
            <person name="Lee S.-C."/>
            <person name="Kwon J.-K."/>
            <person name="Lee H.-Y."/>
            <person name="Koo N."/>
            <person name="Hong Y."/>
            <person name="Kim R.W."/>
            <person name="Kang W.-H."/>
            <person name="Huh J.H."/>
            <person name="Kang B.-C."/>
            <person name="Yang T.-J."/>
            <person name="Lee Y.-H."/>
            <person name="Bennetzen J.L."/>
            <person name="Choi D."/>
        </authorList>
    </citation>
    <scope>NUCLEOTIDE SEQUENCE [LARGE SCALE GENOMIC DNA]</scope>
    <source>
        <strain evidence="16">cv. PBC81</strain>
    </source>
</reference>
<dbReference type="GO" id="GO:0005506">
    <property type="term" value="F:iron ion binding"/>
    <property type="evidence" value="ECO:0007669"/>
    <property type="project" value="InterPro"/>
</dbReference>
<keyword evidence="16" id="KW-1185">Reference proteome</keyword>
<keyword evidence="10 14" id="KW-0503">Monooxygenase</keyword>
<comment type="caution">
    <text evidence="15">The sequence shown here is derived from an EMBL/GenBank/DDBJ whole genome shotgun (WGS) entry which is preliminary data.</text>
</comment>
<dbReference type="Gene3D" id="1.10.630.10">
    <property type="entry name" value="Cytochrome P450"/>
    <property type="match status" value="1"/>
</dbReference>
<dbReference type="PANTHER" id="PTHR47955:SF22">
    <property type="entry name" value="CYTOCHROME P450 83B1-LIKE"/>
    <property type="match status" value="1"/>
</dbReference>
<evidence type="ECO:0000256" key="9">
    <source>
        <dbReference type="ARBA" id="ARBA00023004"/>
    </source>
</evidence>
<dbReference type="PRINTS" id="PR00385">
    <property type="entry name" value="P450"/>
</dbReference>
<dbReference type="GO" id="GO:0016020">
    <property type="term" value="C:membrane"/>
    <property type="evidence" value="ECO:0007669"/>
    <property type="project" value="UniProtKB-SubCell"/>
</dbReference>
<dbReference type="InterPro" id="IPR001128">
    <property type="entry name" value="Cyt_P450"/>
</dbReference>
<dbReference type="InterPro" id="IPR002401">
    <property type="entry name" value="Cyt_P450_E_grp-I"/>
</dbReference>
<comment type="function">
    <text evidence="12">May have a role in maturation, such as during flavor formation or other metabolite production specific to aging tissues.</text>
</comment>
<name>A0A2G2W3P0_CAPBA</name>
<feature type="binding site" description="axial binding residue" evidence="13">
    <location>
        <position position="365"/>
    </location>
    <ligand>
        <name>heme</name>
        <dbReference type="ChEBI" id="CHEBI:30413"/>
    </ligand>
    <ligandPart>
        <name>Fe</name>
        <dbReference type="ChEBI" id="CHEBI:18248"/>
    </ligandPart>
</feature>
<dbReference type="Pfam" id="PF00067">
    <property type="entry name" value="p450"/>
    <property type="match status" value="1"/>
</dbReference>
<dbReference type="Proteomes" id="UP000224567">
    <property type="component" value="Unassembled WGS sequence"/>
</dbReference>
<evidence type="ECO:0000256" key="3">
    <source>
        <dbReference type="ARBA" id="ARBA00010617"/>
    </source>
</evidence>
<evidence type="ECO:0000256" key="14">
    <source>
        <dbReference type="RuleBase" id="RU000461"/>
    </source>
</evidence>
<keyword evidence="4 13" id="KW-0349">Heme</keyword>
<dbReference type="FunFam" id="1.10.630.10:FF:000011">
    <property type="entry name" value="Cytochrome P450 83B1"/>
    <property type="match status" value="1"/>
</dbReference>
<comment type="subcellular location">
    <subcellularLocation>
        <location evidence="2">Membrane</location>
        <topology evidence="2">Single-pass membrane protein</topology>
    </subcellularLocation>
</comment>
<dbReference type="CDD" id="cd11072">
    <property type="entry name" value="CYP71-like"/>
    <property type="match status" value="1"/>
</dbReference>
<proteinExistence type="inferred from homology"/>
<keyword evidence="7" id="KW-1133">Transmembrane helix</keyword>
<dbReference type="InterPro" id="IPR017972">
    <property type="entry name" value="Cyt_P450_CS"/>
</dbReference>
<protein>
    <recommendedName>
        <fullName evidence="17">Cytochrome</fullName>
    </recommendedName>
</protein>
<dbReference type="GO" id="GO:0016705">
    <property type="term" value="F:oxidoreductase activity, acting on paired donors, with incorporation or reduction of molecular oxygen"/>
    <property type="evidence" value="ECO:0007669"/>
    <property type="project" value="InterPro"/>
</dbReference>
<dbReference type="InterPro" id="IPR036396">
    <property type="entry name" value="Cyt_P450_sf"/>
</dbReference>
<evidence type="ECO:0000256" key="7">
    <source>
        <dbReference type="ARBA" id="ARBA00022989"/>
    </source>
</evidence>
<dbReference type="AlphaFoldDB" id="A0A2G2W3P0"/>
<dbReference type="GO" id="GO:0020037">
    <property type="term" value="F:heme binding"/>
    <property type="evidence" value="ECO:0007669"/>
    <property type="project" value="InterPro"/>
</dbReference>
<evidence type="ECO:0000256" key="5">
    <source>
        <dbReference type="ARBA" id="ARBA00022692"/>
    </source>
</evidence>
<dbReference type="PROSITE" id="PS00086">
    <property type="entry name" value="CYTOCHROME_P450"/>
    <property type="match status" value="1"/>
</dbReference>
<evidence type="ECO:0000256" key="11">
    <source>
        <dbReference type="ARBA" id="ARBA00023136"/>
    </source>
</evidence>
<sequence length="425" mass="48766">MVVVSSAKLAKEVTKVQDLVFCSRPSFVGQQKVSYNGHDIGFAPYNDYWREVRKVCTVHLFSLKKVQLFRPIREDEVSRMIKKISQQAAALQTTNLSNTVSSLTSTIIFRVAFGIRFDEEAHEKRRFNEILALSHEMAVEFFVSDYFPLFGWIDKLFGNISRLEKKFKILDEFYQELIDLHHNPNRPKSMEGDIVDLLLQLRKEQSTPFDLTLDNIKGILTDVFFAGTETSAVTVVWAMTNLIKNPKIMKRVRKEIRKLVGNKGIVNEDDIQNMAYLKAVIKETFRLYPPVPLLMPRESMKKSTLEGYEIQPKTIVFVNSWAMARDPEIWDNPEEFIPERFLSSSIDFKGQNSEFIPFGAGRRGCPALALGVATVDLILSNLLYAFDWELPCGMMKEEIDTDILPGLGMHKKNDLCLVPKNFPYT</sequence>
<evidence type="ECO:0000256" key="12">
    <source>
        <dbReference type="ARBA" id="ARBA00055645"/>
    </source>
</evidence>
<evidence type="ECO:0000256" key="1">
    <source>
        <dbReference type="ARBA" id="ARBA00001971"/>
    </source>
</evidence>
<evidence type="ECO:0000256" key="2">
    <source>
        <dbReference type="ARBA" id="ARBA00004167"/>
    </source>
</evidence>
<dbReference type="PRINTS" id="PR00463">
    <property type="entry name" value="EP450I"/>
</dbReference>
<evidence type="ECO:0000256" key="8">
    <source>
        <dbReference type="ARBA" id="ARBA00023002"/>
    </source>
</evidence>
<dbReference type="STRING" id="33114.A0A2G2W3P0"/>
<comment type="similarity">
    <text evidence="3 14">Belongs to the cytochrome P450 family.</text>
</comment>
<comment type="cofactor">
    <cofactor evidence="1 13">
        <name>heme</name>
        <dbReference type="ChEBI" id="CHEBI:30413"/>
    </cofactor>
</comment>
<gene>
    <name evidence="15" type="ORF">CQW23_18711</name>
</gene>
<dbReference type="SUPFAM" id="SSF48264">
    <property type="entry name" value="Cytochrome P450"/>
    <property type="match status" value="1"/>
</dbReference>